<keyword evidence="1" id="KW-0472">Membrane</keyword>
<dbReference type="EMBL" id="CAKOGP040001825">
    <property type="protein sequence ID" value="CAJ1953248.1"/>
    <property type="molecule type" value="Genomic_DNA"/>
</dbReference>
<keyword evidence="1" id="KW-0812">Transmembrane</keyword>
<keyword evidence="3" id="KW-1185">Reference proteome</keyword>
<keyword evidence="1" id="KW-1133">Transmembrane helix</keyword>
<dbReference type="Proteomes" id="UP001295423">
    <property type="component" value="Unassembled WGS sequence"/>
</dbReference>
<comment type="caution">
    <text evidence="2">The sequence shown here is derived from an EMBL/GenBank/DDBJ whole genome shotgun (WGS) entry which is preliminary data.</text>
</comment>
<evidence type="ECO:0000256" key="1">
    <source>
        <dbReference type="SAM" id="Phobius"/>
    </source>
</evidence>
<evidence type="ECO:0000313" key="3">
    <source>
        <dbReference type="Proteomes" id="UP001295423"/>
    </source>
</evidence>
<gene>
    <name evidence="2" type="ORF">CYCCA115_LOCUS13935</name>
</gene>
<name>A0AAD2FU11_9STRA</name>
<dbReference type="AlphaFoldDB" id="A0AAD2FU11"/>
<feature type="transmembrane region" description="Helical" evidence="1">
    <location>
        <begin position="93"/>
        <end position="112"/>
    </location>
</feature>
<sequence>MFLMKYLKHAYARERFLLKKSNPQGWICAQTRPAQGLHRVLQLYKNQSFPDFLIIMDDDTYYNMKLFVEHFRKVDSSKSIAIAGCRVRSPTKLINWTFAFGGYGLVVSMGWLKRMDRPIMCPRDDEYCRFIRQKNHIGEREVFKSGMTLADLSYAYALHQPFEQYRNWTTGFCLHSDWLLGYITNFYNVSRHLDAYMGSEINAERQGSRRLCDNLRGNCHGFSHVCHYSTPTEMIAINNIVRRRNPEEFRADTNGCVACEKDGLRHNNPSPTIDFFSFARNTSDFLAQKQVVGSHKSIRHFYKFSALDENDPSCFQSQIDSSEVIKGCKAKSMNSKRNWLLAGLRSPHSRDKHSSPPWLCEQKRLLRGVGEVLNQYRTRHGTIVLPDYLILADSRSYWNFDVFNEMLRNIEIEVKNSLTGAFAASTPLVVGGCTVEKKVFQFLYRVPLLSHGIVLNRGMLDSLTKPMYCNASIVEDPRCFVVEESQLWERETFRQGMSPIDLMRSDVIRRALGICIEAEWVFSFFFQFYASTKSSTLPLQASLAPADSTIRIYLRSVMKRSGPEMLCRYQNVNCNVDAPYCSDVSADQMLTYLRD</sequence>
<accession>A0AAD2FU11</accession>
<protein>
    <submittedName>
        <fullName evidence="2">Uncharacterized protein</fullName>
    </submittedName>
</protein>
<proteinExistence type="predicted"/>
<dbReference type="Gene3D" id="3.90.550.50">
    <property type="match status" value="1"/>
</dbReference>
<organism evidence="2 3">
    <name type="scientific">Cylindrotheca closterium</name>
    <dbReference type="NCBI Taxonomy" id="2856"/>
    <lineage>
        <taxon>Eukaryota</taxon>
        <taxon>Sar</taxon>
        <taxon>Stramenopiles</taxon>
        <taxon>Ochrophyta</taxon>
        <taxon>Bacillariophyta</taxon>
        <taxon>Bacillariophyceae</taxon>
        <taxon>Bacillariophycidae</taxon>
        <taxon>Bacillariales</taxon>
        <taxon>Bacillariaceae</taxon>
        <taxon>Cylindrotheca</taxon>
    </lineage>
</organism>
<reference evidence="2" key="1">
    <citation type="submission" date="2023-08" db="EMBL/GenBank/DDBJ databases">
        <authorList>
            <person name="Audoor S."/>
            <person name="Bilcke G."/>
        </authorList>
    </citation>
    <scope>NUCLEOTIDE SEQUENCE</scope>
</reference>
<evidence type="ECO:0000313" key="2">
    <source>
        <dbReference type="EMBL" id="CAJ1953248.1"/>
    </source>
</evidence>